<dbReference type="GO" id="GO:0006281">
    <property type="term" value="P:DNA repair"/>
    <property type="evidence" value="ECO:0007669"/>
    <property type="project" value="InterPro"/>
</dbReference>
<dbReference type="GO" id="GO:0000287">
    <property type="term" value="F:magnesium ion binding"/>
    <property type="evidence" value="ECO:0007669"/>
    <property type="project" value="InterPro"/>
</dbReference>
<dbReference type="GO" id="GO:0006310">
    <property type="term" value="P:DNA recombination"/>
    <property type="evidence" value="ECO:0007669"/>
    <property type="project" value="InterPro"/>
</dbReference>
<dbReference type="InterPro" id="IPR036614">
    <property type="entry name" value="RusA-like_sf"/>
</dbReference>
<sequence length="168" mass="18045">MTCECVRLDGKIGGGEKLSCSDCSRFPLGKRTTEQTSAVNFWTPGNGVELRLPYPVSANRYWRHFRGRVVRSAAANAYRAQVVRIALAAGVEPFSGAVSLGIHLLPKLTKKGLASGTCIDLSNAWKVAEDALQGIAYDNDRQVRGFGALFGDPVEDGGLVVVIKAFDS</sequence>
<reference evidence="1" key="1">
    <citation type="submission" date="2020-05" db="EMBL/GenBank/DDBJ databases">
        <authorList>
            <person name="Chiriac C."/>
            <person name="Salcher M."/>
            <person name="Ghai R."/>
            <person name="Kavagutti S V."/>
        </authorList>
    </citation>
    <scope>NUCLEOTIDE SEQUENCE</scope>
</reference>
<evidence type="ECO:0000313" key="1">
    <source>
        <dbReference type="EMBL" id="CAB5187294.1"/>
    </source>
</evidence>
<protein>
    <submittedName>
        <fullName evidence="1">Crossover junction endodeoxyribonuclease, RusA-like</fullName>
    </submittedName>
</protein>
<gene>
    <name evidence="1" type="ORF">UFOVP166_29</name>
</gene>
<proteinExistence type="predicted"/>
<organism evidence="1">
    <name type="scientific">uncultured Caudovirales phage</name>
    <dbReference type="NCBI Taxonomy" id="2100421"/>
    <lineage>
        <taxon>Viruses</taxon>
        <taxon>Duplodnaviria</taxon>
        <taxon>Heunggongvirae</taxon>
        <taxon>Uroviricota</taxon>
        <taxon>Caudoviricetes</taxon>
        <taxon>Peduoviridae</taxon>
        <taxon>Maltschvirus</taxon>
        <taxon>Maltschvirus maltsch</taxon>
    </lineage>
</organism>
<dbReference type="Gene3D" id="3.30.1330.70">
    <property type="entry name" value="Holliday junction resolvase RusA"/>
    <property type="match status" value="1"/>
</dbReference>
<dbReference type="EMBL" id="LR798213">
    <property type="protein sequence ID" value="CAB5187294.1"/>
    <property type="molecule type" value="Genomic_DNA"/>
</dbReference>
<name>A0A6J7WH52_9CAUD</name>
<dbReference type="InterPro" id="IPR008822">
    <property type="entry name" value="Endonuclease_RusA-like"/>
</dbReference>
<dbReference type="Pfam" id="PF05866">
    <property type="entry name" value="RusA"/>
    <property type="match status" value="1"/>
</dbReference>
<accession>A0A6J7WH52</accession>
<dbReference type="SUPFAM" id="SSF103084">
    <property type="entry name" value="Holliday junction resolvase RusA"/>
    <property type="match status" value="1"/>
</dbReference>